<organism evidence="2 3">
    <name type="scientific">Streptococcus porcinus</name>
    <dbReference type="NCBI Taxonomy" id="1340"/>
    <lineage>
        <taxon>Bacteria</taxon>
        <taxon>Bacillati</taxon>
        <taxon>Bacillota</taxon>
        <taxon>Bacilli</taxon>
        <taxon>Lactobacillales</taxon>
        <taxon>Streptococcaceae</taxon>
        <taxon>Streptococcus</taxon>
    </lineage>
</organism>
<sequence>MKFKKILGITILSVLSIFLVACGQKTPENVEKTELKKEYIGTSNHSGYDNPFDEGTYTLTFNKSEKTVSNSNRDEKVYYEIVPDKKVPKKYLSIYEDKAKGKDHFFINVGYQKDKIWGKVGDQMYCVILTEGGKKIQILEFETGYSSDGYYNFIGKAE</sequence>
<feature type="chain" id="PRO_5039123256" description="Lipoprotein" evidence="1">
    <location>
        <begin position="22"/>
        <end position="158"/>
    </location>
</feature>
<evidence type="ECO:0000313" key="3">
    <source>
        <dbReference type="Proteomes" id="UP000524462"/>
    </source>
</evidence>
<dbReference type="RefSeq" id="WP_006738904.1">
    <property type="nucleotide sequence ID" value="NZ_JACEGE010000021.1"/>
</dbReference>
<comment type="caution">
    <text evidence="2">The sequence shown here is derived from an EMBL/GenBank/DDBJ whole genome shotgun (WGS) entry which is preliminary data.</text>
</comment>
<evidence type="ECO:0000256" key="1">
    <source>
        <dbReference type="SAM" id="SignalP"/>
    </source>
</evidence>
<proteinExistence type="predicted"/>
<dbReference type="Proteomes" id="UP000524462">
    <property type="component" value="Unassembled WGS sequence"/>
</dbReference>
<dbReference type="AlphaFoldDB" id="A0A7V9WSR0"/>
<reference evidence="2 3" key="1">
    <citation type="submission" date="2020-07" db="EMBL/GenBank/DDBJ databases">
        <title>Molecular and genomic characterization of Streptococcus porcinus isolated from diseased swine in Brazil.</title>
        <authorList>
            <person name="Moreno L.Z."/>
            <person name="Matajira C.E.C."/>
            <person name="Poor A.P."/>
            <person name="Dutra M.C."/>
            <person name="Moreno A.M."/>
        </authorList>
    </citation>
    <scope>NUCLEOTIDE SEQUENCE [LARGE SCALE GENOMIC DNA]</scope>
    <source>
        <strain evidence="2 3">SP0816-2</strain>
    </source>
</reference>
<evidence type="ECO:0000313" key="2">
    <source>
        <dbReference type="EMBL" id="MBA2796390.1"/>
    </source>
</evidence>
<gene>
    <name evidence="2" type="ORF">H1B29_07850</name>
</gene>
<keyword evidence="1" id="KW-0732">Signal</keyword>
<dbReference type="EMBL" id="JACEGE010000021">
    <property type="protein sequence ID" value="MBA2796390.1"/>
    <property type="molecule type" value="Genomic_DNA"/>
</dbReference>
<feature type="signal peptide" evidence="1">
    <location>
        <begin position="1"/>
        <end position="21"/>
    </location>
</feature>
<evidence type="ECO:0008006" key="4">
    <source>
        <dbReference type="Google" id="ProtNLM"/>
    </source>
</evidence>
<dbReference type="PROSITE" id="PS51257">
    <property type="entry name" value="PROKAR_LIPOPROTEIN"/>
    <property type="match status" value="1"/>
</dbReference>
<protein>
    <recommendedName>
        <fullName evidence="4">Lipoprotein</fullName>
    </recommendedName>
</protein>
<name>A0A7V9WSR0_STRPO</name>
<accession>A0A7V9WSR0</accession>